<dbReference type="KEGG" id="mlr:MELLADRAFT_114421"/>
<keyword evidence="3" id="KW-1185">Reference proteome</keyword>
<dbReference type="GeneID" id="18925338"/>
<evidence type="ECO:0000256" key="1">
    <source>
        <dbReference type="SAM" id="MobiDB-lite"/>
    </source>
</evidence>
<feature type="compositionally biased region" description="Basic and acidic residues" evidence="1">
    <location>
        <begin position="98"/>
        <end position="108"/>
    </location>
</feature>
<dbReference type="VEuPathDB" id="FungiDB:MELLADRAFT_114421"/>
<dbReference type="InParanoid" id="F4SDE1"/>
<dbReference type="EMBL" id="GL883250">
    <property type="protein sequence ID" value="EGF97337.1"/>
    <property type="molecule type" value="Genomic_DNA"/>
</dbReference>
<proteinExistence type="predicted"/>
<accession>F4SDE1</accession>
<gene>
    <name evidence="2" type="ORF">MELLADRAFT_114421</name>
</gene>
<evidence type="ECO:0000313" key="2">
    <source>
        <dbReference type="EMBL" id="EGF97337.1"/>
    </source>
</evidence>
<feature type="compositionally biased region" description="Polar residues" evidence="1">
    <location>
        <begin position="135"/>
        <end position="146"/>
    </location>
</feature>
<dbReference type="Proteomes" id="UP000001072">
    <property type="component" value="Unassembled WGS sequence"/>
</dbReference>
<organism evidence="3">
    <name type="scientific">Melampsora larici-populina (strain 98AG31 / pathotype 3-4-7)</name>
    <name type="common">Poplar leaf rust fungus</name>
    <dbReference type="NCBI Taxonomy" id="747676"/>
    <lineage>
        <taxon>Eukaryota</taxon>
        <taxon>Fungi</taxon>
        <taxon>Dikarya</taxon>
        <taxon>Basidiomycota</taxon>
        <taxon>Pucciniomycotina</taxon>
        <taxon>Pucciniomycetes</taxon>
        <taxon>Pucciniales</taxon>
        <taxon>Melampsoraceae</taxon>
        <taxon>Melampsora</taxon>
    </lineage>
</organism>
<feature type="region of interest" description="Disordered" evidence="1">
    <location>
        <begin position="284"/>
        <end position="316"/>
    </location>
</feature>
<reference evidence="3" key="1">
    <citation type="journal article" date="2011" name="Proc. Natl. Acad. Sci. U.S.A.">
        <title>Obligate biotrophy features unraveled by the genomic analysis of rust fungi.</title>
        <authorList>
            <person name="Duplessis S."/>
            <person name="Cuomo C.A."/>
            <person name="Lin Y.-C."/>
            <person name="Aerts A."/>
            <person name="Tisserant E."/>
            <person name="Veneault-Fourrey C."/>
            <person name="Joly D.L."/>
            <person name="Hacquard S."/>
            <person name="Amselem J."/>
            <person name="Cantarel B.L."/>
            <person name="Chiu R."/>
            <person name="Coutinho P.M."/>
            <person name="Feau N."/>
            <person name="Field M."/>
            <person name="Frey P."/>
            <person name="Gelhaye E."/>
            <person name="Goldberg J."/>
            <person name="Grabherr M.G."/>
            <person name="Kodira C.D."/>
            <person name="Kohler A."/>
            <person name="Kuees U."/>
            <person name="Lindquist E.A."/>
            <person name="Lucas S.M."/>
            <person name="Mago R."/>
            <person name="Mauceli E."/>
            <person name="Morin E."/>
            <person name="Murat C."/>
            <person name="Pangilinan J.L."/>
            <person name="Park R."/>
            <person name="Pearson M."/>
            <person name="Quesneville H."/>
            <person name="Rouhier N."/>
            <person name="Sakthikumar S."/>
            <person name="Salamov A.A."/>
            <person name="Schmutz J."/>
            <person name="Selles B."/>
            <person name="Shapiro H."/>
            <person name="Tanguay P."/>
            <person name="Tuskan G.A."/>
            <person name="Henrissat B."/>
            <person name="Van de Peer Y."/>
            <person name="Rouze P."/>
            <person name="Ellis J.G."/>
            <person name="Dodds P.N."/>
            <person name="Schein J.E."/>
            <person name="Zhong S."/>
            <person name="Hamelin R.C."/>
            <person name="Grigoriev I.V."/>
            <person name="Szabo L.J."/>
            <person name="Martin F."/>
        </authorList>
    </citation>
    <scope>NUCLEOTIDE SEQUENCE [LARGE SCALE GENOMIC DNA]</scope>
    <source>
        <strain evidence="3">98AG31 / pathotype 3-4-7</strain>
    </source>
</reference>
<dbReference type="OrthoDB" id="2507701at2759"/>
<dbReference type="AlphaFoldDB" id="F4SDE1"/>
<dbReference type="HOGENOM" id="CLU_576297_0_0_1"/>
<dbReference type="RefSeq" id="XP_007419393.1">
    <property type="nucleotide sequence ID" value="XM_007419331.1"/>
</dbReference>
<evidence type="ECO:0000313" key="3">
    <source>
        <dbReference type="Proteomes" id="UP000001072"/>
    </source>
</evidence>
<protein>
    <submittedName>
        <fullName evidence="2">Uncharacterized protein</fullName>
    </submittedName>
</protein>
<sequence>MPPRQHQTRQAHRVVCTCVAYECSQQQYPDANGTYHPGVEVLPETRAAHQRADFRNSLPKSPRTPGHSNESSINLAQDNLLSPLRQLRITSSPSTPRNDQHVDDELTHGRSSIHHSSQPDEETSSQAAEVESPTIPATDSLPKSQKSTKTCSEAALAKSSGQTVFDCDRFHGSDLKSANPLILHTALTASILDIFGQSSNSITKWFLDIQIITIELSTTYGILPTKSSIRQILPEEAATLKKIPSSATTTFRWLKLDPVLQYLNCCSSCFAMYPENSAPPQCHHRIANIPGGPSDSVDPNNDAGSPPSEDNDPEFSDSICGEPLFKYVRGVQKPARRLSSWHVRRFWAMKDLQNDEEKLPPISTVELLKLVAEHSEPLPHRPNSPALDSERDPEGLDQNINDVETNHVYGVAQMIGPY</sequence>
<feature type="region of interest" description="Disordered" evidence="1">
    <location>
        <begin position="375"/>
        <end position="394"/>
    </location>
</feature>
<feature type="region of interest" description="Disordered" evidence="1">
    <location>
        <begin position="89"/>
        <end position="146"/>
    </location>
</feature>
<name>F4SDE1_MELLP</name>